<dbReference type="GO" id="GO:0043023">
    <property type="term" value="F:ribosomal large subunit binding"/>
    <property type="evidence" value="ECO:0007669"/>
    <property type="project" value="TreeGrafter"/>
</dbReference>
<dbReference type="PANTHER" id="PTHR15239:SF6">
    <property type="entry name" value="RIBOSOME QUALITY CONTROL COMPLEX SUBUNIT NEMF"/>
    <property type="match status" value="1"/>
</dbReference>
<dbReference type="InterPro" id="IPR051608">
    <property type="entry name" value="RQC_Subunit_NEMF"/>
</dbReference>
<feature type="region of interest" description="Disordered" evidence="2">
    <location>
        <begin position="441"/>
        <end position="477"/>
    </location>
</feature>
<reference evidence="4" key="1">
    <citation type="submission" date="2021-01" db="EMBL/GenBank/DDBJ databases">
        <authorList>
            <person name="Corre E."/>
            <person name="Pelletier E."/>
            <person name="Niang G."/>
            <person name="Scheremetjew M."/>
            <person name="Finn R."/>
            <person name="Kale V."/>
            <person name="Holt S."/>
            <person name="Cochrane G."/>
            <person name="Meng A."/>
            <person name="Brown T."/>
            <person name="Cohen L."/>
        </authorList>
    </citation>
    <scope>NUCLEOTIDE SEQUENCE</scope>
    <source>
        <strain evidence="4">RCC1614</strain>
    </source>
</reference>
<dbReference type="GO" id="GO:0072344">
    <property type="term" value="P:rescue of stalled ribosome"/>
    <property type="evidence" value="ECO:0007669"/>
    <property type="project" value="TreeGrafter"/>
</dbReference>
<dbReference type="EMBL" id="HBDY01008323">
    <property type="protein sequence ID" value="CAD8238404.1"/>
    <property type="molecule type" value="Transcribed_RNA"/>
</dbReference>
<proteinExistence type="predicted"/>
<accession>A0A7R9TKT4</accession>
<feature type="compositionally biased region" description="Gly residues" evidence="2">
    <location>
        <begin position="453"/>
        <end position="466"/>
    </location>
</feature>
<evidence type="ECO:0000256" key="1">
    <source>
        <dbReference type="SAM" id="Coils"/>
    </source>
</evidence>
<dbReference type="GO" id="GO:0000049">
    <property type="term" value="F:tRNA binding"/>
    <property type="evidence" value="ECO:0007669"/>
    <property type="project" value="TreeGrafter"/>
</dbReference>
<dbReference type="AlphaFoldDB" id="A0A7R9TKT4"/>
<dbReference type="PANTHER" id="PTHR15239">
    <property type="entry name" value="NUCLEAR EXPORT MEDIATOR FACTOR NEMF"/>
    <property type="match status" value="1"/>
</dbReference>
<organism evidence="4">
    <name type="scientific">Micromonas pusilla</name>
    <name type="common">Picoplanktonic green alga</name>
    <name type="synonym">Chromulina pusilla</name>
    <dbReference type="NCBI Taxonomy" id="38833"/>
    <lineage>
        <taxon>Eukaryota</taxon>
        <taxon>Viridiplantae</taxon>
        <taxon>Chlorophyta</taxon>
        <taxon>Mamiellophyceae</taxon>
        <taxon>Mamiellales</taxon>
        <taxon>Mamiellaceae</taxon>
        <taxon>Micromonas</taxon>
    </lineage>
</organism>
<feature type="domain" description="NFACT RNA-binding" evidence="3">
    <location>
        <begin position="485"/>
        <end position="575"/>
    </location>
</feature>
<feature type="coiled-coil region" evidence="1">
    <location>
        <begin position="294"/>
        <end position="321"/>
    </location>
</feature>
<feature type="compositionally biased region" description="Basic and acidic residues" evidence="2">
    <location>
        <begin position="589"/>
        <end position="607"/>
    </location>
</feature>
<dbReference type="GO" id="GO:1990112">
    <property type="term" value="C:RQC complex"/>
    <property type="evidence" value="ECO:0007669"/>
    <property type="project" value="TreeGrafter"/>
</dbReference>
<keyword evidence="1" id="KW-0175">Coiled coil</keyword>
<dbReference type="Pfam" id="PF05833">
    <property type="entry name" value="NFACT_N"/>
    <property type="match status" value="2"/>
</dbReference>
<gene>
    <name evidence="4" type="ORF">MPUS1402_LOCUS6170</name>
</gene>
<evidence type="ECO:0000256" key="2">
    <source>
        <dbReference type="SAM" id="MobiDB-lite"/>
    </source>
</evidence>
<name>A0A7R9TKT4_MICPS</name>
<protein>
    <recommendedName>
        <fullName evidence="3">NFACT RNA-binding domain-containing protein</fullName>
    </recommendedName>
</protein>
<dbReference type="InterPro" id="IPR008532">
    <property type="entry name" value="NFACT_RNA-bd"/>
</dbReference>
<evidence type="ECO:0000313" key="4">
    <source>
        <dbReference type="EMBL" id="CAD8238404.1"/>
    </source>
</evidence>
<dbReference type="Gene3D" id="2.30.310.10">
    <property type="entry name" value="ibrinogen binding protein from staphylococcus aureus domain"/>
    <property type="match status" value="1"/>
</dbReference>
<sequence>MNATLRGLILTRVTLPERWERVATFEFAERPGGDAAYRVHAEIMARNSNVVLVDARDDDKIVACAYQVGAAQTSVRPISPGFKYAPPPAAPGVDPDAGLAATEWRELVVAASALAASSANEKKPKKASTPEAAAKAAAKAAPGISKGLVRAFRGVSPALAAALASSVGVDPKTNTADVADDDWIELHRAWLGWIESATSAVDAIASADVAAVEEALKDAGWCVEWGQMLLRRPAGSNAAAAADSSSSSSSFLVEAISDVPTAGDGSGPVGALFSAVYGDAGDADVFRRERDRLLQGVRAALKKTTQKAKNFREQIELAEKHESVKIQADELMAYQHGWTQGQDTMEVYDFESGEARRVAVDPQKGPLDAAEKLYKKARKQRRTATQVEPLLEAASNEMAYLENVEFALTELTSEDALALEEINLELVDAKLMAPVGRGAAAAIKREEKRKSGGGKGGRGGKGGGGTAPKKRNRRKEETMANVRTYVAPGGSDILVGRNSKGNEAVSLKLGSDHDVWFHVRGAPGAHVVLRLDPGQTATDVDMQAAADLAAFHSKVRTGGKVDVSYTSPKFVRKPSGARLGMVTIDKEKVMTGRPDDSVAAEEERREAAAGGGKKGREEW</sequence>
<dbReference type="Pfam" id="PF05670">
    <property type="entry name" value="NFACT-R_1"/>
    <property type="match status" value="1"/>
</dbReference>
<feature type="region of interest" description="Disordered" evidence="2">
    <location>
        <begin position="589"/>
        <end position="619"/>
    </location>
</feature>
<evidence type="ECO:0000259" key="3">
    <source>
        <dbReference type="Pfam" id="PF05670"/>
    </source>
</evidence>